<gene>
    <name evidence="2" type="ORF">S12H4_18939</name>
</gene>
<proteinExistence type="predicted"/>
<comment type="caution">
    <text evidence="2">The sequence shown here is derived from an EMBL/GenBank/DDBJ whole genome shotgun (WGS) entry which is preliminary data.</text>
</comment>
<keyword evidence="1" id="KW-1133">Transmembrane helix</keyword>
<keyword evidence="1" id="KW-0472">Membrane</keyword>
<accession>X1RHA3</accession>
<sequence>TRVEPAFRYGGILGGLLAHYMVTSLGSFGVNDLSF</sequence>
<name>X1RHA3_9ZZZZ</name>
<evidence type="ECO:0000313" key="2">
    <source>
        <dbReference type="EMBL" id="GAI80132.1"/>
    </source>
</evidence>
<reference evidence="2" key="1">
    <citation type="journal article" date="2014" name="Front. Microbiol.">
        <title>High frequency of phylogenetically diverse reductive dehalogenase-homologous genes in deep subseafloor sedimentary metagenomes.</title>
        <authorList>
            <person name="Kawai M."/>
            <person name="Futagami T."/>
            <person name="Toyoda A."/>
            <person name="Takaki Y."/>
            <person name="Nishi S."/>
            <person name="Hori S."/>
            <person name="Arai W."/>
            <person name="Tsubouchi T."/>
            <person name="Morono Y."/>
            <person name="Uchiyama I."/>
            <person name="Ito T."/>
            <person name="Fujiyama A."/>
            <person name="Inagaki F."/>
            <person name="Takami H."/>
        </authorList>
    </citation>
    <scope>NUCLEOTIDE SEQUENCE</scope>
    <source>
        <strain evidence="2">Expedition CK06-06</strain>
    </source>
</reference>
<dbReference type="AlphaFoldDB" id="X1RHA3"/>
<dbReference type="EMBL" id="BARW01009410">
    <property type="protein sequence ID" value="GAI80132.1"/>
    <property type="molecule type" value="Genomic_DNA"/>
</dbReference>
<protein>
    <submittedName>
        <fullName evidence="2">Uncharacterized protein</fullName>
    </submittedName>
</protein>
<feature type="non-terminal residue" evidence="2">
    <location>
        <position position="1"/>
    </location>
</feature>
<organism evidence="2">
    <name type="scientific">marine sediment metagenome</name>
    <dbReference type="NCBI Taxonomy" id="412755"/>
    <lineage>
        <taxon>unclassified sequences</taxon>
        <taxon>metagenomes</taxon>
        <taxon>ecological metagenomes</taxon>
    </lineage>
</organism>
<keyword evidence="1" id="KW-0812">Transmembrane</keyword>
<evidence type="ECO:0000256" key="1">
    <source>
        <dbReference type="SAM" id="Phobius"/>
    </source>
</evidence>
<feature type="transmembrane region" description="Helical" evidence="1">
    <location>
        <begin position="12"/>
        <end position="30"/>
    </location>
</feature>